<name>A0ABP1G030_9CHLO</name>
<evidence type="ECO:0000256" key="1">
    <source>
        <dbReference type="ARBA" id="ARBA00011079"/>
    </source>
</evidence>
<evidence type="ECO:0000256" key="3">
    <source>
        <dbReference type="ARBA" id="ARBA00022729"/>
    </source>
</evidence>
<feature type="chain" id="PRO_5045785387" evidence="6">
    <location>
        <begin position="24"/>
        <end position="530"/>
    </location>
</feature>
<reference evidence="7 8" key="1">
    <citation type="submission" date="2024-06" db="EMBL/GenBank/DDBJ databases">
        <authorList>
            <person name="Kraege A."/>
            <person name="Thomma B."/>
        </authorList>
    </citation>
    <scope>NUCLEOTIDE SEQUENCE [LARGE SCALE GENOMIC DNA]</scope>
</reference>
<evidence type="ECO:0000256" key="4">
    <source>
        <dbReference type="ARBA" id="ARBA00022801"/>
    </source>
</evidence>
<dbReference type="PANTHER" id="PTHR11010">
    <property type="entry name" value="PROTEASE S28 PRO-X CARBOXYPEPTIDASE-RELATED"/>
    <property type="match status" value="1"/>
</dbReference>
<dbReference type="EMBL" id="CAXHTA020000012">
    <property type="protein sequence ID" value="CAL5225489.1"/>
    <property type="molecule type" value="Genomic_DNA"/>
</dbReference>
<keyword evidence="4" id="KW-0378">Hydrolase</keyword>
<dbReference type="InterPro" id="IPR029058">
    <property type="entry name" value="AB_hydrolase_fold"/>
</dbReference>
<sequence length="530" mass="59351">MMRTQHRIVICCILAALAVLCHGAPLRRGPPVGPYRYGRKQASINASEKQLIDRCKVYFRNATLDHFSWATPPEHRTTFQQRYFVCDEDWKTQADGSKGPMFFYVGNEADVTLYLNASGLIWENAPAFGALIVFAEHRYYGVSKPFKKTLKEHMQFLTSEQAMADYAELITELKHDLGAKSSAIIGFGGSYGGMLATWMRLKYPHILDGAIAGSAPIWTYLGEDPPYDAGSFAKIVTRDASEEGGSAPACSSNVRQVWKAMFELGESKKGRAEITEAMRVCPDLLESTDDVAALADWASSAWDYMAMGNFPYPSTYILNGGGEMPAYPVRVACESLAKEKMSTDELFSGFADSLGIFYNYTKDVECYDFKAGANPETEEDGNFWDYQWCTEQFQPFSRDGKHDMYWDQPFSMKDSIERCQGQWGVTPRPMWATIQWGGRRIETASNIVFSNGLYDPWHGGGVLKNLSDSLVAVIIPEGAHHIDLMFSNKLDPPSVKQARAFELDNIRKWIDEVAERNKQQLPSSSISGTS</sequence>
<evidence type="ECO:0000313" key="7">
    <source>
        <dbReference type="EMBL" id="CAL5225489.1"/>
    </source>
</evidence>
<dbReference type="Proteomes" id="UP001497392">
    <property type="component" value="Unassembled WGS sequence"/>
</dbReference>
<dbReference type="InterPro" id="IPR008758">
    <property type="entry name" value="Peptidase_S28"/>
</dbReference>
<dbReference type="Gene3D" id="1.20.120.980">
    <property type="entry name" value="Serine carboxypeptidase S28, SKS domain"/>
    <property type="match status" value="1"/>
</dbReference>
<organism evidence="7 8">
    <name type="scientific">Coccomyxa viridis</name>
    <dbReference type="NCBI Taxonomy" id="1274662"/>
    <lineage>
        <taxon>Eukaryota</taxon>
        <taxon>Viridiplantae</taxon>
        <taxon>Chlorophyta</taxon>
        <taxon>core chlorophytes</taxon>
        <taxon>Trebouxiophyceae</taxon>
        <taxon>Trebouxiophyceae incertae sedis</taxon>
        <taxon>Coccomyxaceae</taxon>
        <taxon>Coccomyxa</taxon>
    </lineage>
</organism>
<dbReference type="InterPro" id="IPR042269">
    <property type="entry name" value="Ser_carbopepase_S28_SKS"/>
</dbReference>
<dbReference type="Gene3D" id="3.40.50.1820">
    <property type="entry name" value="alpha/beta hydrolase"/>
    <property type="match status" value="1"/>
</dbReference>
<comment type="similarity">
    <text evidence="1">Belongs to the peptidase S28 family.</text>
</comment>
<accession>A0ABP1G030</accession>
<gene>
    <name evidence="7" type="primary">g8314</name>
    <name evidence="7" type="ORF">VP750_LOCUS7148</name>
</gene>
<protein>
    <submittedName>
        <fullName evidence="7">G8314 protein</fullName>
    </submittedName>
</protein>
<evidence type="ECO:0000256" key="5">
    <source>
        <dbReference type="ARBA" id="ARBA00023180"/>
    </source>
</evidence>
<dbReference type="Pfam" id="PF05577">
    <property type="entry name" value="Peptidase_S28"/>
    <property type="match status" value="1"/>
</dbReference>
<keyword evidence="3 6" id="KW-0732">Signal</keyword>
<evidence type="ECO:0000256" key="2">
    <source>
        <dbReference type="ARBA" id="ARBA00022670"/>
    </source>
</evidence>
<keyword evidence="2" id="KW-0645">Protease</keyword>
<evidence type="ECO:0000313" key="8">
    <source>
        <dbReference type="Proteomes" id="UP001497392"/>
    </source>
</evidence>
<dbReference type="PANTHER" id="PTHR11010:SF38">
    <property type="entry name" value="LYSOSOMAL PRO-X CARBOXYPEPTIDASE"/>
    <property type="match status" value="1"/>
</dbReference>
<proteinExistence type="inferred from homology"/>
<evidence type="ECO:0000256" key="6">
    <source>
        <dbReference type="SAM" id="SignalP"/>
    </source>
</evidence>
<keyword evidence="5" id="KW-0325">Glycoprotein</keyword>
<feature type="signal peptide" evidence="6">
    <location>
        <begin position="1"/>
        <end position="23"/>
    </location>
</feature>
<comment type="caution">
    <text evidence="7">The sequence shown here is derived from an EMBL/GenBank/DDBJ whole genome shotgun (WGS) entry which is preliminary data.</text>
</comment>
<keyword evidence="8" id="KW-1185">Reference proteome</keyword>
<dbReference type="SUPFAM" id="SSF53474">
    <property type="entry name" value="alpha/beta-Hydrolases"/>
    <property type="match status" value="1"/>
</dbReference>